<dbReference type="InterPro" id="IPR027356">
    <property type="entry name" value="NPH3_dom"/>
</dbReference>
<dbReference type="Proteomes" id="UP000504610">
    <property type="component" value="Chromosome 5"/>
</dbReference>
<feature type="compositionally biased region" description="Basic and acidic residues" evidence="5">
    <location>
        <begin position="580"/>
        <end position="590"/>
    </location>
</feature>
<keyword evidence="2" id="KW-0833">Ubl conjugation pathway</keyword>
<dbReference type="AlphaFoldDB" id="A0A6J0NNF2"/>
<protein>
    <submittedName>
        <fullName evidence="7">BTB/POZ domain-containing protein At3g08660</fullName>
    </submittedName>
</protein>
<comment type="pathway">
    <text evidence="1">Protein modification; protein ubiquitination.</text>
</comment>
<evidence type="ECO:0000256" key="1">
    <source>
        <dbReference type="ARBA" id="ARBA00004906"/>
    </source>
</evidence>
<dbReference type="InterPro" id="IPR011333">
    <property type="entry name" value="SKP1/BTB/POZ_sf"/>
</dbReference>
<dbReference type="SUPFAM" id="SSF54695">
    <property type="entry name" value="POZ domain"/>
    <property type="match status" value="1"/>
</dbReference>
<gene>
    <name evidence="7" type="primary">LOC108856821</name>
</gene>
<organism evidence="6 7">
    <name type="scientific">Raphanus sativus</name>
    <name type="common">Radish</name>
    <name type="synonym">Raphanus raphanistrum var. sativus</name>
    <dbReference type="NCBI Taxonomy" id="3726"/>
    <lineage>
        <taxon>Eukaryota</taxon>
        <taxon>Viridiplantae</taxon>
        <taxon>Streptophyta</taxon>
        <taxon>Embryophyta</taxon>
        <taxon>Tracheophyta</taxon>
        <taxon>Spermatophyta</taxon>
        <taxon>Magnoliopsida</taxon>
        <taxon>eudicotyledons</taxon>
        <taxon>Gunneridae</taxon>
        <taxon>Pentapetalae</taxon>
        <taxon>rosids</taxon>
        <taxon>malvids</taxon>
        <taxon>Brassicales</taxon>
        <taxon>Brassicaceae</taxon>
        <taxon>Brassiceae</taxon>
        <taxon>Raphanus</taxon>
    </lineage>
</organism>
<dbReference type="PROSITE" id="PS50097">
    <property type="entry name" value="BTB"/>
    <property type="match status" value="1"/>
</dbReference>
<feature type="region of interest" description="Disordered" evidence="5">
    <location>
        <begin position="1"/>
        <end position="24"/>
    </location>
</feature>
<dbReference type="InterPro" id="IPR000210">
    <property type="entry name" value="BTB/POZ_dom"/>
</dbReference>
<dbReference type="GeneID" id="108856821"/>
<keyword evidence="4" id="KW-0175">Coiled coil</keyword>
<dbReference type="Pfam" id="PF00651">
    <property type="entry name" value="BTB"/>
    <property type="match status" value="1"/>
</dbReference>
<dbReference type="UniPathway" id="UPA00143"/>
<keyword evidence="6" id="KW-1185">Reference proteome</keyword>
<feature type="coiled-coil region" evidence="4">
    <location>
        <begin position="506"/>
        <end position="533"/>
    </location>
</feature>
<dbReference type="Pfam" id="PF03000">
    <property type="entry name" value="NPH3"/>
    <property type="match status" value="1"/>
</dbReference>
<evidence type="ECO:0000313" key="7">
    <source>
        <dbReference type="RefSeq" id="XP_018486217.1"/>
    </source>
</evidence>
<evidence type="ECO:0000256" key="4">
    <source>
        <dbReference type="SAM" id="Coils"/>
    </source>
</evidence>
<dbReference type="Gene3D" id="3.30.710.10">
    <property type="entry name" value="Potassium Channel Kv1.1, Chain A"/>
    <property type="match status" value="1"/>
</dbReference>
<name>A0A6J0NNF2_RAPSA</name>
<dbReference type="RefSeq" id="XP_018486217.1">
    <property type="nucleotide sequence ID" value="XM_018630715.2"/>
</dbReference>
<dbReference type="InterPro" id="IPR043454">
    <property type="entry name" value="NPH3/RPT2-like"/>
</dbReference>
<proteinExistence type="inferred from homology"/>
<dbReference type="OrthoDB" id="624345at2759"/>
<evidence type="ECO:0000256" key="2">
    <source>
        <dbReference type="ARBA" id="ARBA00022786"/>
    </source>
</evidence>
<comment type="similarity">
    <text evidence="3">Belongs to the NPH3 family.</text>
</comment>
<dbReference type="PANTHER" id="PTHR32370">
    <property type="entry name" value="OS12G0117600 PROTEIN"/>
    <property type="match status" value="1"/>
</dbReference>
<reference evidence="6" key="1">
    <citation type="journal article" date="2019" name="Database">
        <title>The radish genome database (RadishGD): an integrated information resource for radish genomics.</title>
        <authorList>
            <person name="Yu H.J."/>
            <person name="Baek S."/>
            <person name="Lee Y.J."/>
            <person name="Cho A."/>
            <person name="Mun J.H."/>
        </authorList>
    </citation>
    <scope>NUCLEOTIDE SEQUENCE [LARGE SCALE GENOMIC DNA]</scope>
    <source>
        <strain evidence="6">cv. WK10039</strain>
    </source>
</reference>
<evidence type="ECO:0000256" key="5">
    <source>
        <dbReference type="SAM" id="MobiDB-lite"/>
    </source>
</evidence>
<dbReference type="KEGG" id="rsz:108856821"/>
<dbReference type="GO" id="GO:0016567">
    <property type="term" value="P:protein ubiquitination"/>
    <property type="evidence" value="ECO:0007669"/>
    <property type="project" value="UniProtKB-UniPathway"/>
</dbReference>
<feature type="region of interest" description="Disordered" evidence="5">
    <location>
        <begin position="567"/>
        <end position="590"/>
    </location>
</feature>
<reference evidence="7" key="2">
    <citation type="submission" date="2025-08" db="UniProtKB">
        <authorList>
            <consortium name="RefSeq"/>
        </authorList>
    </citation>
    <scope>IDENTIFICATION</scope>
    <source>
        <tissue evidence="7">Leaf</tissue>
    </source>
</reference>
<evidence type="ECO:0000313" key="6">
    <source>
        <dbReference type="Proteomes" id="UP000504610"/>
    </source>
</evidence>
<dbReference type="PROSITE" id="PS51649">
    <property type="entry name" value="NPH3"/>
    <property type="match status" value="1"/>
</dbReference>
<evidence type="ECO:0000256" key="3">
    <source>
        <dbReference type="PROSITE-ProRule" id="PRU00982"/>
    </source>
</evidence>
<accession>A0A6J0NNF2</accession>
<sequence length="590" mass="65973">MAGISNRPLSLSSSSSTSSTPCCNSRSSVPPPTFSTCIFSDVGGDVTVVVDGESFLLHKFPLVARCGKIRKIMRDLKDSSSCSTIELRDFPGGPLTFELAMKFCYGINLEITPSNVVELRCAAGYLEMTEEYKEDNLIARTESYLDKTAFRNLKKSVQVLTSCEAQELSETFKIPDRCVEAIAMNACREQLVSGFSEELKGRDCLAWWIEQLSALGIDYYTRVVSVMARTGVRSESIIASLMHYSQETLKCIVDGNSQEKREIVEAIVTLLPSDERGSIIPLSFLLGMLKIGITLDIEVSYRLELESRIGQQLESVSLDDLLIPNSVGREESVYDVDTVHRILTCFLERVDEEEDEESGYDSDSTGHHHGSLLKVGRIMDAYLAEIAPDPYLSLHKFTAIIERLPDYARILDDGIYRAIDVYLKAHPLVTEEERKSLCKFIDCNKLSQEASNHMAQNDRLPVQMVVRVLYSEQLRMKKALSGDSDEGVLDLSSGVLTRAVSPRDNYASLRRENRELKLEIARMRVRVSELEKEQMLMKQGMLERSGNSGGTFLTSLSKGIGKIGLFGGENRHKVNRKSRSVSERKTSRKG</sequence>
<dbReference type="SMART" id="SM00225">
    <property type="entry name" value="BTB"/>
    <property type="match status" value="1"/>
</dbReference>